<dbReference type="AlphaFoldDB" id="A0A6I6JXF4"/>
<name>A0A6I6JXF4_9BACT</name>
<keyword evidence="2" id="KW-1185">Reference proteome</keyword>
<dbReference type="Proteomes" id="UP000428260">
    <property type="component" value="Chromosome"/>
</dbReference>
<gene>
    <name evidence="1" type="ORF">GM418_27270</name>
</gene>
<evidence type="ECO:0000313" key="2">
    <source>
        <dbReference type="Proteomes" id="UP000428260"/>
    </source>
</evidence>
<dbReference type="EMBL" id="CP046401">
    <property type="protein sequence ID" value="QGY47231.1"/>
    <property type="molecule type" value="Genomic_DNA"/>
</dbReference>
<proteinExistence type="predicted"/>
<dbReference type="RefSeq" id="WP_158870897.1">
    <property type="nucleotide sequence ID" value="NZ_CP046401.1"/>
</dbReference>
<reference evidence="1 2" key="1">
    <citation type="submission" date="2019-11" db="EMBL/GenBank/DDBJ databases">
        <authorList>
            <person name="Zheng R.K."/>
            <person name="Sun C.M."/>
        </authorList>
    </citation>
    <scope>NUCLEOTIDE SEQUENCE [LARGE SCALE GENOMIC DNA]</scope>
    <source>
        <strain evidence="1 2">WC007</strain>
    </source>
</reference>
<dbReference type="KEGG" id="mcos:GM418_27270"/>
<organism evidence="1 2">
    <name type="scientific">Maribellus comscasis</name>
    <dbReference type="NCBI Taxonomy" id="2681766"/>
    <lineage>
        <taxon>Bacteria</taxon>
        <taxon>Pseudomonadati</taxon>
        <taxon>Bacteroidota</taxon>
        <taxon>Bacteroidia</taxon>
        <taxon>Marinilabiliales</taxon>
        <taxon>Prolixibacteraceae</taxon>
        <taxon>Maribellus</taxon>
    </lineage>
</organism>
<accession>A0A6I6JXF4</accession>
<sequence>MDSIGCACSTGETLRLHFKGKAFGIFDIIGPEATKLIVEIDGIQRDIITRFDRFCTSRRMSSILIDDFEDKEHYVTFEVISDPFDKRSILKWKESFDKNPQKFKANCWFVGKVLIEG</sequence>
<protein>
    <submittedName>
        <fullName evidence="1">Uncharacterized protein</fullName>
    </submittedName>
</protein>
<evidence type="ECO:0000313" key="1">
    <source>
        <dbReference type="EMBL" id="QGY47231.1"/>
    </source>
</evidence>